<evidence type="ECO:0000256" key="3">
    <source>
        <dbReference type="ARBA" id="ARBA00022801"/>
    </source>
</evidence>
<gene>
    <name evidence="5" type="ORF">SAMN05216245_1299</name>
</gene>
<dbReference type="Proteomes" id="UP000198896">
    <property type="component" value="Unassembled WGS sequence"/>
</dbReference>
<evidence type="ECO:0000313" key="6">
    <source>
        <dbReference type="Proteomes" id="UP000198896"/>
    </source>
</evidence>
<dbReference type="CDD" id="cd22356">
    <property type="entry name" value="Sau3AI_N-like"/>
    <property type="match status" value="1"/>
</dbReference>
<dbReference type="GO" id="GO:0016787">
    <property type="term" value="F:hydrolase activity"/>
    <property type="evidence" value="ECO:0007669"/>
    <property type="project" value="UniProtKB-KW"/>
</dbReference>
<evidence type="ECO:0000256" key="1">
    <source>
        <dbReference type="ARBA" id="ARBA00022722"/>
    </source>
</evidence>
<reference evidence="5 6" key="1">
    <citation type="submission" date="2016-10" db="EMBL/GenBank/DDBJ databases">
        <authorList>
            <person name="de Groot N.N."/>
        </authorList>
    </citation>
    <scope>NUCLEOTIDE SEQUENCE [LARGE SCALE GENOMIC DNA]</scope>
    <source>
        <strain evidence="5 6">DSM 9236</strain>
    </source>
</reference>
<protein>
    <submittedName>
        <fullName evidence="5">DNA mismatch repair endonuclease MutH</fullName>
    </submittedName>
</protein>
<keyword evidence="6" id="KW-1185">Reference proteome</keyword>
<feature type="domain" description="DNA mismatch repair MutH/Type II restriction enzyme Sau3AI" evidence="4">
    <location>
        <begin position="49"/>
        <end position="150"/>
    </location>
</feature>
<dbReference type="AlphaFoldDB" id="A0A1I2E627"/>
<dbReference type="Pfam" id="PF02976">
    <property type="entry name" value="MutH"/>
    <property type="match status" value="1"/>
</dbReference>
<dbReference type="RefSeq" id="WP_093914329.1">
    <property type="nucleotide sequence ID" value="NZ_FONL01000029.1"/>
</dbReference>
<dbReference type="InterPro" id="IPR037057">
    <property type="entry name" value="DNA_rep_MutH/T2_RE_sf"/>
</dbReference>
<dbReference type="InterPro" id="IPR011335">
    <property type="entry name" value="Restrct_endonuc-II-like"/>
</dbReference>
<keyword evidence="1" id="KW-0540">Nuclease</keyword>
<dbReference type="GO" id="GO:0004519">
    <property type="term" value="F:endonuclease activity"/>
    <property type="evidence" value="ECO:0007669"/>
    <property type="project" value="UniProtKB-KW"/>
</dbReference>
<dbReference type="Gene3D" id="3.40.600.10">
    <property type="entry name" value="DNA mismatch repair MutH/Restriction endonuclease, type II"/>
    <property type="match status" value="2"/>
</dbReference>
<dbReference type="EMBL" id="FONL01000029">
    <property type="protein sequence ID" value="SFE88133.1"/>
    <property type="molecule type" value="Genomic_DNA"/>
</dbReference>
<evidence type="ECO:0000313" key="5">
    <source>
        <dbReference type="EMBL" id="SFE88133.1"/>
    </source>
</evidence>
<accession>A0A1I2E627</accession>
<dbReference type="STRING" id="1123323.SAMN05216245_1299"/>
<sequence>MKGTKYTTKELLLERAKEAIGIPLKDIDITGRLATGKGAIGTMIEECWFGYTPNSESEPDFPEAGVELKVIPYISGKAGIRAKERLVCNIIDYNEEYKKTFKASSFWHKCQTMLLMVYENIKNQSKGDFMISNALLFSAPDEDLAVIEHDWQIIMDKIRAGRAHEISEGDTMYLAACTKGATAEKSFRTQPFSDIKAKQRAYSLKQSYVSEILRRYVFGIEENEHIIKSVDDLHRTSFEELVINKLKPYYGKSRDQLKAELGIHSTAKNQNELILAGMLGIKGRIANTAEFKKAGIVPKTIHIEPNGAIKESMSFPTFDFIKLSMEDTWEESELYNYLAPTKFLFVIFRKNAAGGSTFAGAQFWNIPAADLDEVKTVWEKTVHIIREGVQLTSTRRGICNNLPKKTDNPVAHVRPHAKDSNDTLPLPDGRRMTKQCFWLNNSYIRKFIKEQ</sequence>
<dbReference type="OrthoDB" id="3188707at2"/>
<dbReference type="GO" id="GO:0003677">
    <property type="term" value="F:DNA binding"/>
    <property type="evidence" value="ECO:0007669"/>
    <property type="project" value="InterPro"/>
</dbReference>
<dbReference type="SUPFAM" id="SSF52980">
    <property type="entry name" value="Restriction endonuclease-like"/>
    <property type="match status" value="2"/>
</dbReference>
<dbReference type="NCBIfam" id="NF040973">
    <property type="entry name" value="restrict_Sau3AI"/>
    <property type="match status" value="1"/>
</dbReference>
<organism evidence="5 6">
    <name type="scientific">Succiniclasticum ruminis DSM 9236</name>
    <dbReference type="NCBI Taxonomy" id="1123323"/>
    <lineage>
        <taxon>Bacteria</taxon>
        <taxon>Bacillati</taxon>
        <taxon>Bacillota</taxon>
        <taxon>Negativicutes</taxon>
        <taxon>Acidaminococcales</taxon>
        <taxon>Acidaminococcaceae</taxon>
        <taxon>Succiniclasticum</taxon>
    </lineage>
</organism>
<dbReference type="CDD" id="cd22355">
    <property type="entry name" value="Sau3AI_C"/>
    <property type="match status" value="1"/>
</dbReference>
<evidence type="ECO:0000256" key="2">
    <source>
        <dbReference type="ARBA" id="ARBA00022759"/>
    </source>
</evidence>
<dbReference type="SMART" id="SM00927">
    <property type="entry name" value="MutH"/>
    <property type="match status" value="1"/>
</dbReference>
<evidence type="ECO:0000259" key="4">
    <source>
        <dbReference type="SMART" id="SM00927"/>
    </source>
</evidence>
<name>A0A1I2E627_9FIRM</name>
<keyword evidence="2 5" id="KW-0255">Endonuclease</keyword>
<dbReference type="InterPro" id="IPR011337">
    <property type="entry name" value="DNA_rep_MutH/RE_typeII_Sau3AI"/>
</dbReference>
<proteinExistence type="predicted"/>
<keyword evidence="3" id="KW-0378">Hydrolase</keyword>